<feature type="region of interest" description="Disordered" evidence="28">
    <location>
        <begin position="751"/>
        <end position="788"/>
    </location>
</feature>
<proteinExistence type="inferred from homology"/>
<keyword evidence="14" id="KW-0645">Protease</keyword>
<dbReference type="Gene3D" id="3.40.50.1820">
    <property type="entry name" value="alpha/beta hydrolase"/>
    <property type="match status" value="2"/>
</dbReference>
<dbReference type="Proteomes" id="UP001214576">
    <property type="component" value="Unassembled WGS sequence"/>
</dbReference>
<keyword evidence="21" id="KW-1133">Transmembrane helix</keyword>
<dbReference type="InterPro" id="IPR040522">
    <property type="entry name" value="DPPIV_rep"/>
</dbReference>
<dbReference type="InterPro" id="IPR000532">
    <property type="entry name" value="Glucagon_GIP_secretin_VIP"/>
</dbReference>
<evidence type="ECO:0000256" key="16">
    <source>
        <dbReference type="ARBA" id="ARBA00022801"/>
    </source>
</evidence>
<evidence type="ECO:0000256" key="1">
    <source>
        <dbReference type="ARBA" id="ARBA00001257"/>
    </source>
</evidence>
<dbReference type="Gene3D" id="6.10.250.590">
    <property type="match status" value="3"/>
</dbReference>
<dbReference type="InterPro" id="IPR002469">
    <property type="entry name" value="Peptidase_S9B_N"/>
</dbReference>
<sequence length="1736" mass="199959">MKTWLKIVFGVATSAVLALLVMCIVLRPSRVHNSEDSATRALTLKDILNGTFSYKTFFPNWISGQEYLHQSTDNNVVFYNIETGESYTILSNTTMKSVNASNYGLSPDRQFAYLESDYSKLWRYSYTATYHIYDLTNGEFIRRNELPRPIQYLCWSPVGSKLAYVYQNNIYLKQRPEDPPFQITYNGKENKIFNGIPDWVYEEEMLATKYALWWSPNGKFLAYAEFNDTEIPVIAYSYYGDEQYPRTINIPYPKAGAKNPVVRIFIIDATYPEHVGPREVPVPAMIASSDYYFSWLTWVTDDRICLQWLKRIQNVSVLSICDFREDWQTWNCPKTQEHIEESRTGWAGGFFVSTPVFSHDTISYYKIFSDKDGYKHIHYIKDTVENAIQITSGKWEAINIFRVTQDSLFYSSNEFEGYPGRRNIYRISIGSHSPSKKCITCHLRKKRCQYYTASFSDYAKYYALVCYGPGLPISTLHDGRTDQEIKILEDNKELENALKNIQLPKEEIKKLKVDDITLWYKMILPPQFDKSKKYPLLIQVYGGPCSQSVRSIFAVSWISYLASKEGIVIALVDGRGTAFQGDKLLYAVYRKLGVYEVEDQITAVRKFIEMGFIDEKRIAIWGWSYGGYVSSLALASGTGLFKCGIAVAPVSSWEYYASIYTERFMGLPTKDDNLKHYKNSTVMARAEYFRNVDYLLIHGTADDNVHFQNSAQIAKALVNAQVDFQAMNFFWMSSLCRYPCFVPSHTCPPTSSHTMAVEPQKEEAPQTDPLGDPDQISEDKRHSQGTFTSDYSKYLDSRRAQDFVQWLMNTKRNKNNIAKRHDEFERHAEGTFTSDVSSYLEGQAAKEFIAWLVKGRGRRDFPEEVNIVEELRRRHADGSFSDEMNTVLDSLATRDFINWLLQTKITDSLYDSIPTVSRPLRPVEISQTPWKVLLGLLAIAVLVTVITVPVVLLTKDNDASTDSHRTYTLADYLKNTFRMKFYNLRWVSDHEYLYKQENNILLFNAEYGNSSIFLENSTFEEFGHSINDYSVSPDRQYILFEYNYVKQWRHSYTASYDIYDLNKRQLITEERIPNNTQWITWSSVGHKLAYVWNNDIYVKNEPNSPSQRITWTGKKDVIYNGITDWVYEEEVFSAYSALWWSPNSTFLAYAQFNDTEVPLIEYSFYSDESLQYPKTVKIPYPKAGAVNPTIKFFVVNISSLSPNINATSQQIVPPGSVLIGDHYLCDVTWVTEERISLQWLRRIQNYSIMDICDYDRSTGRWISSVGRQHIEISTTGWVGRFRPAEPHFTSDGNSFYKIISNEEGYKHICHFQTDKRNCTFITKGAWEVIGIEALTSDYLYYISNEYKGMPGGRNLYKIQLNDYTKVMCLSCDLNPDRCQYYSVSFSQGAKYYQLRCSGPGLPLYTLHNSSNDKELRVLENNSDLDQMLQDVQMPSKKLDFIHLHGTKFWYQMILPPHFDKSKKYPLLIEVYAGPCSQKADAIFRLNWATYLASTENIIVASFDGRGSGYQGDKIMHAINRRLGTFEVEDQIEATRQFSKMGFVDDKRIAIWGWSYGGYVTSMVLGAGSGVFKCGIAVAPVSKWEYYDSVYTERYMGLPTPEDNLDSYRVLSSLFPGAQFTDIEAGARIQTLGLYIAPSSSCQTFRVPILMLATKNSTVMSRAENFKQVEYLLIHGTADDNVHFQQSAQISKALVDAGVDFQSMWYTDEDHGIASNTAHQHIYTHMSHFLKQCFSLL</sequence>
<feature type="domain" description="Glucagon / GIP / secretin / VIP family" evidence="29">
    <location>
        <begin position="875"/>
        <end position="897"/>
    </location>
</feature>
<keyword evidence="12" id="KW-1003">Cell membrane</keyword>
<evidence type="ECO:0000256" key="7">
    <source>
        <dbReference type="ARBA" id="ARBA00008369"/>
    </source>
</evidence>
<evidence type="ECO:0000259" key="29">
    <source>
        <dbReference type="PROSITE" id="PS00260"/>
    </source>
</evidence>
<dbReference type="Pfam" id="PF00930">
    <property type="entry name" value="DPPIV_N"/>
    <property type="match status" value="2"/>
</dbReference>
<evidence type="ECO:0000256" key="11">
    <source>
        <dbReference type="ARBA" id="ARBA00022438"/>
    </source>
</evidence>
<evidence type="ECO:0000256" key="8">
    <source>
        <dbReference type="ARBA" id="ARBA00010036"/>
    </source>
</evidence>
<dbReference type="GO" id="GO:0005179">
    <property type="term" value="F:hormone activity"/>
    <property type="evidence" value="ECO:0007669"/>
    <property type="project" value="InterPro"/>
</dbReference>
<evidence type="ECO:0000256" key="9">
    <source>
        <dbReference type="ARBA" id="ARBA00012062"/>
    </source>
</evidence>
<dbReference type="PROSITE" id="PS00260">
    <property type="entry name" value="GLUCAGON"/>
    <property type="match status" value="2"/>
</dbReference>
<dbReference type="Gene3D" id="2.140.10.30">
    <property type="entry name" value="Dipeptidylpeptidase IV, N-terminal domain"/>
    <property type="match status" value="2"/>
</dbReference>
<evidence type="ECO:0000256" key="14">
    <source>
        <dbReference type="ARBA" id="ARBA00022670"/>
    </source>
</evidence>
<keyword evidence="17" id="KW-0720">Serine protease</keyword>
<dbReference type="FunFam" id="3.40.50.1820:FF:000003">
    <property type="entry name" value="Dipeptidyl peptidase 4"/>
    <property type="match status" value="2"/>
</dbReference>
<keyword evidence="18" id="KW-0130">Cell adhesion</keyword>
<evidence type="ECO:0000256" key="18">
    <source>
        <dbReference type="ARBA" id="ARBA00022889"/>
    </source>
</evidence>
<dbReference type="Pfam" id="PF00123">
    <property type="entry name" value="Hormone_2"/>
    <property type="match status" value="1"/>
</dbReference>
<name>A0AAD4YF16_OVIAM</name>
<evidence type="ECO:0000256" key="5">
    <source>
        <dbReference type="ARBA" id="ARBA00004613"/>
    </source>
</evidence>
<dbReference type="Pfam" id="PF00326">
    <property type="entry name" value="Peptidase_S9"/>
    <property type="match status" value="3"/>
</dbReference>
<evidence type="ECO:0000256" key="3">
    <source>
        <dbReference type="ARBA" id="ARBA00004341"/>
    </source>
</evidence>
<dbReference type="GO" id="GO:0006508">
    <property type="term" value="P:proteolysis"/>
    <property type="evidence" value="ECO:0007669"/>
    <property type="project" value="UniProtKB-KW"/>
</dbReference>
<feature type="domain" description="Glucagon / GIP / secretin / VIP family" evidence="29">
    <location>
        <begin position="782"/>
        <end position="804"/>
    </location>
</feature>
<evidence type="ECO:0000313" key="30">
    <source>
        <dbReference type="EMBL" id="KAI4544151.1"/>
    </source>
</evidence>
<dbReference type="InterPro" id="IPR002471">
    <property type="entry name" value="Pept_S9_AS"/>
</dbReference>
<dbReference type="GO" id="GO:0045121">
    <property type="term" value="C:membrane raft"/>
    <property type="evidence" value="ECO:0007669"/>
    <property type="project" value="UniProtKB-SubCell"/>
</dbReference>
<evidence type="ECO:0000256" key="21">
    <source>
        <dbReference type="ARBA" id="ARBA00022989"/>
    </source>
</evidence>
<dbReference type="SMART" id="SM00070">
    <property type="entry name" value="GLUCA"/>
    <property type="match status" value="3"/>
</dbReference>
<organism evidence="30 31">
    <name type="scientific">Ovis ammon polii</name>
    <dbReference type="NCBI Taxonomy" id="230172"/>
    <lineage>
        <taxon>Eukaryota</taxon>
        <taxon>Metazoa</taxon>
        <taxon>Chordata</taxon>
        <taxon>Craniata</taxon>
        <taxon>Vertebrata</taxon>
        <taxon>Euteleostomi</taxon>
        <taxon>Mammalia</taxon>
        <taxon>Eutheria</taxon>
        <taxon>Laurasiatheria</taxon>
        <taxon>Artiodactyla</taxon>
        <taxon>Ruminantia</taxon>
        <taxon>Pecora</taxon>
        <taxon>Bovidae</taxon>
        <taxon>Caprinae</taxon>
        <taxon>Ovis</taxon>
    </lineage>
</organism>
<evidence type="ECO:0000313" key="31">
    <source>
        <dbReference type="Proteomes" id="UP001214576"/>
    </source>
</evidence>
<dbReference type="FunFam" id="2.140.10.30:FF:000001">
    <property type="entry name" value="Dipeptidyl peptidase 4"/>
    <property type="match status" value="2"/>
</dbReference>
<dbReference type="EMBL" id="JAKZEL010000004">
    <property type="protein sequence ID" value="KAI4544151.1"/>
    <property type="molecule type" value="Genomic_DNA"/>
</dbReference>
<evidence type="ECO:0000256" key="22">
    <source>
        <dbReference type="ARBA" id="ARBA00023136"/>
    </source>
</evidence>
<dbReference type="GO" id="GO:0016324">
    <property type="term" value="C:apical plasma membrane"/>
    <property type="evidence" value="ECO:0007669"/>
    <property type="project" value="UniProtKB-SubCell"/>
</dbReference>
<accession>A0AAD4YF16</accession>
<keyword evidence="15" id="KW-0812">Transmembrane</keyword>
<dbReference type="InterPro" id="IPR050278">
    <property type="entry name" value="Serine_Prot_S9B/DPPIV"/>
</dbReference>
<evidence type="ECO:0000256" key="13">
    <source>
        <dbReference type="ARBA" id="ARBA00022525"/>
    </source>
</evidence>
<dbReference type="EC" id="3.4.14.5" evidence="9"/>
<keyword evidence="22" id="KW-0472">Membrane</keyword>
<evidence type="ECO:0000256" key="4">
    <source>
        <dbReference type="ARBA" id="ARBA00004485"/>
    </source>
</evidence>
<dbReference type="GO" id="GO:0005576">
    <property type="term" value="C:extracellular region"/>
    <property type="evidence" value="ECO:0007669"/>
    <property type="project" value="UniProtKB-SubCell"/>
</dbReference>
<evidence type="ECO:0000256" key="20">
    <source>
        <dbReference type="ARBA" id="ARBA00022968"/>
    </source>
</evidence>
<dbReference type="PANTHER" id="PTHR11731:SF128">
    <property type="entry name" value="DIPEPTIDYL PEPTIDASE 4"/>
    <property type="match status" value="1"/>
</dbReference>
<evidence type="ECO:0000256" key="25">
    <source>
        <dbReference type="ARBA" id="ARBA00023273"/>
    </source>
</evidence>
<evidence type="ECO:0000256" key="28">
    <source>
        <dbReference type="SAM" id="MobiDB-lite"/>
    </source>
</evidence>
<dbReference type="InterPro" id="IPR001375">
    <property type="entry name" value="Peptidase_S9_cat"/>
</dbReference>
<evidence type="ECO:0000256" key="27">
    <source>
        <dbReference type="ARBA" id="ARBA00031284"/>
    </source>
</evidence>
<dbReference type="GO" id="GO:0004177">
    <property type="term" value="F:aminopeptidase activity"/>
    <property type="evidence" value="ECO:0007669"/>
    <property type="project" value="UniProtKB-KW"/>
</dbReference>
<dbReference type="SUPFAM" id="SSF82171">
    <property type="entry name" value="DPP6 N-terminal domain-like"/>
    <property type="match status" value="2"/>
</dbReference>
<evidence type="ECO:0000256" key="17">
    <source>
        <dbReference type="ARBA" id="ARBA00022825"/>
    </source>
</evidence>
<comment type="caution">
    <text evidence="30">The sequence shown here is derived from an EMBL/GenBank/DDBJ whole genome shotgun (WGS) entry which is preliminary data.</text>
</comment>
<evidence type="ECO:0000256" key="19">
    <source>
        <dbReference type="ARBA" id="ARBA00022949"/>
    </source>
</evidence>
<keyword evidence="19" id="KW-0965">Cell junction</keyword>
<comment type="similarity">
    <text evidence="8">Belongs to the peptidase S9B family. DPPIV subfamily.</text>
</comment>
<keyword evidence="11" id="KW-0031">Aminopeptidase</keyword>
<evidence type="ECO:0000256" key="23">
    <source>
        <dbReference type="ARBA" id="ARBA00023157"/>
    </source>
</evidence>
<evidence type="ECO:0000256" key="10">
    <source>
        <dbReference type="ARBA" id="ARBA00014711"/>
    </source>
</evidence>
<keyword evidence="13" id="KW-0964">Secreted</keyword>
<comment type="similarity">
    <text evidence="7">Belongs to the glucagon family.</text>
</comment>
<keyword evidence="25" id="KW-0966">Cell projection</keyword>
<evidence type="ECO:0000256" key="12">
    <source>
        <dbReference type="ARBA" id="ARBA00022475"/>
    </source>
</evidence>
<keyword evidence="31" id="KW-1185">Reference proteome</keyword>
<dbReference type="InterPro" id="IPR029058">
    <property type="entry name" value="AB_hydrolase_fold"/>
</dbReference>
<dbReference type="GO" id="GO:0008239">
    <property type="term" value="F:dipeptidyl-peptidase activity"/>
    <property type="evidence" value="ECO:0007669"/>
    <property type="project" value="UniProtKB-EC"/>
</dbReference>
<evidence type="ECO:0000256" key="15">
    <source>
        <dbReference type="ARBA" id="ARBA00022692"/>
    </source>
</evidence>
<protein>
    <recommendedName>
        <fullName evidence="10">Dipeptidyl peptidase 4</fullName>
        <ecNumber evidence="9">3.4.14.5</ecNumber>
    </recommendedName>
    <alternativeName>
        <fullName evidence="26">Dipeptidyl peptidase IV</fullName>
    </alternativeName>
    <alternativeName>
        <fullName evidence="27">T-cell activation antigen CD26</fullName>
    </alternativeName>
</protein>
<keyword evidence="16" id="KW-0378">Hydrolase</keyword>
<evidence type="ECO:0000256" key="6">
    <source>
        <dbReference type="ARBA" id="ARBA00004655"/>
    </source>
</evidence>
<gene>
    <name evidence="30" type="ORF">MG293_004417</name>
</gene>
<dbReference type="GO" id="GO:0031258">
    <property type="term" value="C:lamellipodium membrane"/>
    <property type="evidence" value="ECO:0007669"/>
    <property type="project" value="UniProtKB-SubCell"/>
</dbReference>
<keyword evidence="24" id="KW-0325">Glycoprotein</keyword>
<dbReference type="GO" id="GO:0007155">
    <property type="term" value="P:cell adhesion"/>
    <property type="evidence" value="ECO:0007669"/>
    <property type="project" value="UniProtKB-KW"/>
</dbReference>
<comment type="subcellular location">
    <subcellularLocation>
        <location evidence="6">Apical cell membrane</location>
        <topology evidence="6">Single-pass type II membrane protein</topology>
    </subcellularLocation>
    <subcellularLocation>
        <location evidence="3">Cell projection</location>
        <location evidence="3">Invadopodium membrane</location>
        <topology evidence="3">Single-pass type II membrane protein</topology>
    </subcellularLocation>
    <subcellularLocation>
        <location evidence="4">Cell projection</location>
        <location evidence="4">Lamellipodium membrane</location>
        <topology evidence="4">Single-pass type II membrane protein</topology>
    </subcellularLocation>
    <subcellularLocation>
        <location evidence="2">Membrane raft</location>
    </subcellularLocation>
    <subcellularLocation>
        <location evidence="5">Secreted</location>
    </subcellularLocation>
</comment>
<dbReference type="PROSITE" id="PS00708">
    <property type="entry name" value="PRO_ENDOPEP_SER"/>
    <property type="match status" value="2"/>
</dbReference>
<evidence type="ECO:0000256" key="2">
    <source>
        <dbReference type="ARBA" id="ARBA00004285"/>
    </source>
</evidence>
<keyword evidence="20" id="KW-0735">Signal-anchor</keyword>
<comment type="catalytic activity">
    <reaction evidence="1">
        <text>Release of an N-terminal dipeptide, Xaa-Yaa-|-Zaa-, from a polypeptide, preferentially when Yaa is Pro, provided Zaa is neither Pro nor hydroxyproline.</text>
        <dbReference type="EC" id="3.4.14.5"/>
    </reaction>
</comment>
<dbReference type="PANTHER" id="PTHR11731">
    <property type="entry name" value="PROTEASE FAMILY S9B,C DIPEPTIDYL-PEPTIDASE IV-RELATED"/>
    <property type="match status" value="1"/>
</dbReference>
<evidence type="ECO:0000256" key="24">
    <source>
        <dbReference type="ARBA" id="ARBA00023180"/>
    </source>
</evidence>
<reference evidence="30" key="1">
    <citation type="submission" date="2022-03" db="EMBL/GenBank/DDBJ databases">
        <title>Genomic analyses of argali, domestic sheep and their hybrids provide insights into chromosomal evolution, heterosis and genetic basis of agronomic traits.</title>
        <authorList>
            <person name="Li M."/>
        </authorList>
    </citation>
    <scope>NUCLEOTIDE SEQUENCE</scope>
    <source>
        <strain evidence="30">CAU-MHL-2022a</strain>
        <tissue evidence="30">Skin</tissue>
    </source>
</reference>
<dbReference type="GO" id="GO:0004252">
    <property type="term" value="F:serine-type endopeptidase activity"/>
    <property type="evidence" value="ECO:0007669"/>
    <property type="project" value="InterPro"/>
</dbReference>
<evidence type="ECO:0000256" key="26">
    <source>
        <dbReference type="ARBA" id="ARBA00030567"/>
    </source>
</evidence>
<dbReference type="SUPFAM" id="SSF53474">
    <property type="entry name" value="alpha/beta-Hydrolases"/>
    <property type="match status" value="2"/>
</dbReference>
<keyword evidence="23" id="KW-1015">Disulfide bond</keyword>
<dbReference type="Pfam" id="PF18811">
    <property type="entry name" value="DPPIV_rep"/>
    <property type="match status" value="1"/>
</dbReference>